<evidence type="ECO:0000256" key="8">
    <source>
        <dbReference type="ARBA" id="ARBA00022960"/>
    </source>
</evidence>
<dbReference type="STRING" id="490629.SAMN05216266_12735"/>
<dbReference type="PANTHER" id="PTHR32282">
    <property type="entry name" value="BINDING PROTEIN TRANSPEPTIDASE, PUTATIVE-RELATED"/>
    <property type="match status" value="1"/>
</dbReference>
<dbReference type="Gene3D" id="3.40.710.10">
    <property type="entry name" value="DD-peptidase/beta-lactamase superfamily"/>
    <property type="match status" value="1"/>
</dbReference>
<evidence type="ECO:0000259" key="17">
    <source>
        <dbReference type="Pfam" id="PF00912"/>
    </source>
</evidence>
<evidence type="ECO:0000256" key="14">
    <source>
        <dbReference type="SAM" id="MobiDB-lite"/>
    </source>
</evidence>
<comment type="catalytic activity">
    <reaction evidence="13">
        <text>[GlcNAc-(1-&gt;4)-Mur2Ac(oyl-L-Ala-gamma-D-Glu-L-Lys-D-Ala-D-Ala)](n)-di-trans,octa-cis-undecaprenyl diphosphate + beta-D-GlcNAc-(1-&gt;4)-Mur2Ac(oyl-L-Ala-gamma-D-Glu-L-Lys-D-Ala-D-Ala)-di-trans,octa-cis-undecaprenyl diphosphate = [GlcNAc-(1-&gt;4)-Mur2Ac(oyl-L-Ala-gamma-D-Glu-L-Lys-D-Ala-D-Ala)](n+1)-di-trans,octa-cis-undecaprenyl diphosphate + di-trans,octa-cis-undecaprenyl diphosphate + H(+)</text>
        <dbReference type="Rhea" id="RHEA:23708"/>
        <dbReference type="Rhea" id="RHEA-COMP:9602"/>
        <dbReference type="Rhea" id="RHEA-COMP:9603"/>
        <dbReference type="ChEBI" id="CHEBI:15378"/>
        <dbReference type="ChEBI" id="CHEBI:58405"/>
        <dbReference type="ChEBI" id="CHEBI:60033"/>
        <dbReference type="ChEBI" id="CHEBI:78435"/>
        <dbReference type="EC" id="2.4.99.28"/>
    </reaction>
</comment>
<feature type="transmembrane region" description="Helical" evidence="15">
    <location>
        <begin position="35"/>
        <end position="60"/>
    </location>
</feature>
<dbReference type="InterPro" id="IPR023346">
    <property type="entry name" value="Lysozyme-like_dom_sf"/>
</dbReference>
<keyword evidence="15" id="KW-1133">Transmembrane helix</keyword>
<dbReference type="SUPFAM" id="SSF53955">
    <property type="entry name" value="Lysozyme-like"/>
    <property type="match status" value="1"/>
</dbReference>
<dbReference type="GO" id="GO:0006508">
    <property type="term" value="P:proteolysis"/>
    <property type="evidence" value="ECO:0007669"/>
    <property type="project" value="UniProtKB-KW"/>
</dbReference>
<comment type="similarity">
    <text evidence="1">In the C-terminal section; belongs to the transpeptidase family.</text>
</comment>
<comment type="similarity">
    <text evidence="2">In the N-terminal section; belongs to the glycosyltransferase 51 family.</text>
</comment>
<keyword evidence="10" id="KW-0511">Multifunctional enzyme</keyword>
<organism evidence="18 19">
    <name type="scientific">Amycolatopsis marina</name>
    <dbReference type="NCBI Taxonomy" id="490629"/>
    <lineage>
        <taxon>Bacteria</taxon>
        <taxon>Bacillati</taxon>
        <taxon>Actinomycetota</taxon>
        <taxon>Actinomycetes</taxon>
        <taxon>Pseudonocardiales</taxon>
        <taxon>Pseudonocardiaceae</taxon>
        <taxon>Amycolatopsis</taxon>
    </lineage>
</organism>
<reference evidence="19" key="1">
    <citation type="submission" date="2016-10" db="EMBL/GenBank/DDBJ databases">
        <authorList>
            <person name="Varghese N."/>
            <person name="Submissions S."/>
        </authorList>
    </citation>
    <scope>NUCLEOTIDE SEQUENCE [LARGE SCALE GENOMIC DNA]</scope>
    <source>
        <strain evidence="19">CGMCC 4.3568</strain>
    </source>
</reference>
<name>A0A1I1CGG5_9PSEU</name>
<dbReference type="EMBL" id="FOKG01000027">
    <property type="protein sequence ID" value="SFB61096.1"/>
    <property type="molecule type" value="Genomic_DNA"/>
</dbReference>
<sequence>MAVPKGEPLVTWSHTRNRQPRTLANVRKSDGLLKLVGLCLLAGVLVAGLLFPVVGAAGVISNQASQTVDEMSSELADVPPPLVTRVTDRDGNQIASLYKQYRIPTASDEISDAMKWALVSIEDKRFYEHHGVDWKGTLRAAISNQTGGDTQGASTITQQYVKNYLINVVYRDSEVGQEKAQEQSIARKLKEARIAIQLETKMTKEQVLTGYLNVVEFSRQIFGVGAAAHAYFDTTAKELTVAQGALLAGMVNNPGQLDPWNHPEAAKERRNRVIDKMVENRKLAAEDGERIKDEPLGVVPDGPNKPASTCIGAGPENGFFCQYVLDYLKGKGLTEDQIFTGGWTIKTSMDQKANHEAKMSAQTQVKKDQENVANTLSLVKPGKKSREVIALVANRDYGTDPAKGQTVYGLPSGIYNMTGAGSSYKMFTAAAAMKEGKAGIHDMVPAPSRHVSNVFTSGQKPGCPQVGQGTWAYCVTNNEGSEFDSEITLQTALQRSPNTSFVILEERAGMGAVVDMASKLGLRNTMASNLAGAKPNPDSDNYGLQVSQKQFFGPKENSPGQGSFTLGVSPVSGLELANVAATIMSGGVWCPPNPILEITDRSGEPIPIKTEPCEQAVDEGLANTLAVGMSKDHEPGGTAAKAAADVGWDRPMIGKTGTTQINGSAAFIGATPQLAGAAMVFRPDYPNGGLQDRGVGNVVAVPPDEGTMFGGRTPARTWYGAMDKILDGEPKPPLPGADPKYERMN</sequence>
<keyword evidence="15" id="KW-0812">Transmembrane</keyword>
<evidence type="ECO:0000256" key="2">
    <source>
        <dbReference type="ARBA" id="ARBA00007739"/>
    </source>
</evidence>
<dbReference type="GO" id="GO:0008955">
    <property type="term" value="F:peptidoglycan glycosyltransferase activity"/>
    <property type="evidence" value="ECO:0007669"/>
    <property type="project" value="UniProtKB-EC"/>
</dbReference>
<keyword evidence="8" id="KW-0133">Cell shape</keyword>
<dbReference type="Pfam" id="PF00905">
    <property type="entry name" value="Transpeptidase"/>
    <property type="match status" value="1"/>
</dbReference>
<dbReference type="GO" id="GO:0008658">
    <property type="term" value="F:penicillin binding"/>
    <property type="evidence" value="ECO:0007669"/>
    <property type="project" value="InterPro"/>
</dbReference>
<dbReference type="Gene3D" id="1.10.3810.10">
    <property type="entry name" value="Biosynthetic peptidoglycan transglycosylase-like"/>
    <property type="match status" value="1"/>
</dbReference>
<dbReference type="FunFam" id="1.10.3810.10:FF:000001">
    <property type="entry name" value="Penicillin-binding protein 1A"/>
    <property type="match status" value="1"/>
</dbReference>
<gene>
    <name evidence="18" type="ORF">SAMN05216266_12735</name>
</gene>
<keyword evidence="6" id="KW-0808">Transferase</keyword>
<dbReference type="GO" id="GO:0009252">
    <property type="term" value="P:peptidoglycan biosynthetic process"/>
    <property type="evidence" value="ECO:0007669"/>
    <property type="project" value="UniProtKB-KW"/>
</dbReference>
<dbReference type="AlphaFoldDB" id="A0A1I1CGG5"/>
<evidence type="ECO:0000313" key="18">
    <source>
        <dbReference type="EMBL" id="SFB61096.1"/>
    </source>
</evidence>
<dbReference type="OrthoDB" id="9766909at2"/>
<evidence type="ECO:0000256" key="13">
    <source>
        <dbReference type="ARBA" id="ARBA00049902"/>
    </source>
</evidence>
<evidence type="ECO:0000256" key="5">
    <source>
        <dbReference type="ARBA" id="ARBA00022676"/>
    </source>
</evidence>
<evidence type="ECO:0000256" key="4">
    <source>
        <dbReference type="ARBA" id="ARBA00022670"/>
    </source>
</evidence>
<keyword evidence="19" id="KW-1185">Reference proteome</keyword>
<accession>A0A1I1CGG5</accession>
<dbReference type="Proteomes" id="UP000243799">
    <property type="component" value="Unassembled WGS sequence"/>
</dbReference>
<keyword evidence="11" id="KW-0961">Cell wall biogenesis/degradation</keyword>
<dbReference type="GO" id="GO:0071555">
    <property type="term" value="P:cell wall organization"/>
    <property type="evidence" value="ECO:0007669"/>
    <property type="project" value="UniProtKB-KW"/>
</dbReference>
<dbReference type="InterPro" id="IPR001264">
    <property type="entry name" value="Glyco_trans_51"/>
</dbReference>
<evidence type="ECO:0000256" key="10">
    <source>
        <dbReference type="ARBA" id="ARBA00023268"/>
    </source>
</evidence>
<evidence type="ECO:0000256" key="11">
    <source>
        <dbReference type="ARBA" id="ARBA00023316"/>
    </source>
</evidence>
<keyword evidence="9" id="KW-0573">Peptidoglycan synthesis</keyword>
<evidence type="ECO:0000259" key="16">
    <source>
        <dbReference type="Pfam" id="PF00905"/>
    </source>
</evidence>
<evidence type="ECO:0000313" key="19">
    <source>
        <dbReference type="Proteomes" id="UP000243799"/>
    </source>
</evidence>
<dbReference type="GO" id="GO:0009002">
    <property type="term" value="F:serine-type D-Ala-D-Ala carboxypeptidase activity"/>
    <property type="evidence" value="ECO:0007669"/>
    <property type="project" value="UniProtKB-EC"/>
</dbReference>
<dbReference type="PANTHER" id="PTHR32282:SF33">
    <property type="entry name" value="PEPTIDOGLYCAN GLYCOSYLTRANSFERASE"/>
    <property type="match status" value="1"/>
</dbReference>
<dbReference type="Pfam" id="PF00912">
    <property type="entry name" value="Transgly"/>
    <property type="match status" value="1"/>
</dbReference>
<keyword evidence="3 18" id="KW-0121">Carboxypeptidase</keyword>
<feature type="domain" description="Glycosyl transferase family 51" evidence="17">
    <location>
        <begin position="91"/>
        <end position="277"/>
    </location>
</feature>
<evidence type="ECO:0000256" key="3">
    <source>
        <dbReference type="ARBA" id="ARBA00022645"/>
    </source>
</evidence>
<feature type="region of interest" description="Disordered" evidence="14">
    <location>
        <begin position="725"/>
        <end position="745"/>
    </location>
</feature>
<evidence type="ECO:0000256" key="7">
    <source>
        <dbReference type="ARBA" id="ARBA00022801"/>
    </source>
</evidence>
<proteinExistence type="inferred from homology"/>
<evidence type="ECO:0000256" key="1">
    <source>
        <dbReference type="ARBA" id="ARBA00007090"/>
    </source>
</evidence>
<keyword evidence="5" id="KW-0328">Glycosyltransferase</keyword>
<evidence type="ECO:0000256" key="6">
    <source>
        <dbReference type="ARBA" id="ARBA00022679"/>
    </source>
</evidence>
<dbReference type="InterPro" id="IPR001460">
    <property type="entry name" value="PCN-bd_Tpept"/>
</dbReference>
<feature type="domain" description="Penicillin-binding protein transpeptidase" evidence="16">
    <location>
        <begin position="384"/>
        <end position="672"/>
    </location>
</feature>
<keyword evidence="4" id="KW-0645">Protease</keyword>
<keyword evidence="7" id="KW-0378">Hydrolase</keyword>
<keyword evidence="15" id="KW-0472">Membrane</keyword>
<protein>
    <submittedName>
        <fullName evidence="18">Membrane carboxypeptidase (Penicillin-binding protein)</fullName>
    </submittedName>
</protein>
<dbReference type="SUPFAM" id="SSF56601">
    <property type="entry name" value="beta-lactamase/transpeptidase-like"/>
    <property type="match status" value="1"/>
</dbReference>
<comment type="catalytic activity">
    <reaction evidence="12">
        <text>Preferential cleavage: (Ac)2-L-Lys-D-Ala-|-D-Ala. Also transpeptidation of peptidyl-alanyl moieties that are N-acyl substituents of D-alanine.</text>
        <dbReference type="EC" id="3.4.16.4"/>
    </reaction>
</comment>
<evidence type="ECO:0000256" key="15">
    <source>
        <dbReference type="SAM" id="Phobius"/>
    </source>
</evidence>
<dbReference type="InterPro" id="IPR036950">
    <property type="entry name" value="PBP_transglycosylase"/>
</dbReference>
<evidence type="ECO:0000256" key="9">
    <source>
        <dbReference type="ARBA" id="ARBA00022984"/>
    </source>
</evidence>
<dbReference type="GO" id="GO:0030288">
    <property type="term" value="C:outer membrane-bounded periplasmic space"/>
    <property type="evidence" value="ECO:0007669"/>
    <property type="project" value="TreeGrafter"/>
</dbReference>
<dbReference type="InterPro" id="IPR050396">
    <property type="entry name" value="Glycosyltr_51/Transpeptidase"/>
</dbReference>
<evidence type="ECO:0000256" key="12">
    <source>
        <dbReference type="ARBA" id="ARBA00034000"/>
    </source>
</evidence>
<dbReference type="InterPro" id="IPR012338">
    <property type="entry name" value="Beta-lactam/transpept-like"/>
</dbReference>
<dbReference type="GO" id="GO:0008360">
    <property type="term" value="P:regulation of cell shape"/>
    <property type="evidence" value="ECO:0007669"/>
    <property type="project" value="UniProtKB-KW"/>
</dbReference>